<name>A0ABN9R9W8_9DINO</name>
<dbReference type="EMBL" id="CAUYUJ010005558">
    <property type="protein sequence ID" value="CAK0814155.1"/>
    <property type="molecule type" value="Genomic_DNA"/>
</dbReference>
<gene>
    <name evidence="2" type="ORF">PCOR1329_LOCUS17837</name>
</gene>
<protein>
    <submittedName>
        <fullName evidence="2">Uncharacterized protein</fullName>
    </submittedName>
</protein>
<evidence type="ECO:0000313" key="2">
    <source>
        <dbReference type="EMBL" id="CAK0814155.1"/>
    </source>
</evidence>
<proteinExistence type="predicted"/>
<reference evidence="2" key="1">
    <citation type="submission" date="2023-10" db="EMBL/GenBank/DDBJ databases">
        <authorList>
            <person name="Chen Y."/>
            <person name="Shah S."/>
            <person name="Dougan E. K."/>
            <person name="Thang M."/>
            <person name="Chan C."/>
        </authorList>
    </citation>
    <scope>NUCLEOTIDE SEQUENCE [LARGE SCALE GENOMIC DNA]</scope>
</reference>
<feature type="region of interest" description="Disordered" evidence="1">
    <location>
        <begin position="432"/>
        <end position="452"/>
    </location>
</feature>
<feature type="compositionally biased region" description="Low complexity" evidence="1">
    <location>
        <begin position="443"/>
        <end position="452"/>
    </location>
</feature>
<comment type="caution">
    <text evidence="2">The sequence shown here is derived from an EMBL/GenBank/DDBJ whole genome shotgun (WGS) entry which is preliminary data.</text>
</comment>
<keyword evidence="3" id="KW-1185">Reference proteome</keyword>
<sequence length="452" mass="48313">MSATVQASLRAATWLADRVLESAVVSEAGSCAIAVQVFGGVRVAVGTVLIGGVLLGVQWRAGGSWQARVVVGFATAAEFTTERNEILYMITPDGDMYPHVLHTDAIQGAVRVLRGQKDRASVVGTAPAANARSYGADWTPESREFLEAVAAASARSFTEVEATGWYIIAGSDQSSSAKLPSLSVDFGVIGEGLGFVKVGNSSSLVQYGSPETALDARVLAIHESAGDGRHLGFREGVKQLTETSWPSWPLLSPRTAGWVCRFIRAQDVAPRSRHALFKAEAGLSSSDPGVDFHEFCLRLLQIGIPFDQLNVSELVIFELICRKAQMIEYKYRDRYLHRVGAAGDDLADDEHIYLGTSETRGLMMISPALSSYVADELQKEASVLKERRKVREERSTARRGGAGGSGGHDNSAGLQSRADKLASENKFLKEKLAAIDPKGKGKSGAAAAADGK</sequence>
<accession>A0ABN9R9W8</accession>
<evidence type="ECO:0000313" key="3">
    <source>
        <dbReference type="Proteomes" id="UP001189429"/>
    </source>
</evidence>
<dbReference type="Proteomes" id="UP001189429">
    <property type="component" value="Unassembled WGS sequence"/>
</dbReference>
<feature type="region of interest" description="Disordered" evidence="1">
    <location>
        <begin position="386"/>
        <end position="420"/>
    </location>
</feature>
<evidence type="ECO:0000256" key="1">
    <source>
        <dbReference type="SAM" id="MobiDB-lite"/>
    </source>
</evidence>
<organism evidence="2 3">
    <name type="scientific">Prorocentrum cordatum</name>
    <dbReference type="NCBI Taxonomy" id="2364126"/>
    <lineage>
        <taxon>Eukaryota</taxon>
        <taxon>Sar</taxon>
        <taxon>Alveolata</taxon>
        <taxon>Dinophyceae</taxon>
        <taxon>Prorocentrales</taxon>
        <taxon>Prorocentraceae</taxon>
        <taxon>Prorocentrum</taxon>
    </lineage>
</organism>
<feature type="compositionally biased region" description="Basic and acidic residues" evidence="1">
    <location>
        <begin position="386"/>
        <end position="396"/>
    </location>
</feature>